<dbReference type="Proteomes" id="UP000199126">
    <property type="component" value="Unassembled WGS sequence"/>
</dbReference>
<reference evidence="4" key="1">
    <citation type="submission" date="2016-10" db="EMBL/GenBank/DDBJ databases">
        <authorList>
            <person name="Varghese N."/>
            <person name="Submissions S."/>
        </authorList>
    </citation>
    <scope>NUCLEOTIDE SEQUENCE [LARGE SCALE GENOMIC DNA]</scope>
    <source>
        <strain evidence="4">CGMCC 1.10121</strain>
    </source>
</reference>
<evidence type="ECO:0000313" key="4">
    <source>
        <dbReference type="Proteomes" id="UP000199126"/>
    </source>
</evidence>
<dbReference type="InterPro" id="IPR027417">
    <property type="entry name" value="P-loop_NTPase"/>
</dbReference>
<proteinExistence type="predicted"/>
<dbReference type="SMART" id="SM00382">
    <property type="entry name" value="AAA"/>
    <property type="match status" value="1"/>
</dbReference>
<evidence type="ECO:0000259" key="2">
    <source>
        <dbReference type="SMART" id="SM00382"/>
    </source>
</evidence>
<dbReference type="InterPro" id="IPR011704">
    <property type="entry name" value="ATPase_dyneun-rel_AAA"/>
</dbReference>
<dbReference type="CDD" id="cd00009">
    <property type="entry name" value="AAA"/>
    <property type="match status" value="1"/>
</dbReference>
<organism evidence="3 4">
    <name type="scientific">Halogranum amylolyticum</name>
    <dbReference type="NCBI Taxonomy" id="660520"/>
    <lineage>
        <taxon>Archaea</taxon>
        <taxon>Methanobacteriati</taxon>
        <taxon>Methanobacteriota</taxon>
        <taxon>Stenosarchaea group</taxon>
        <taxon>Halobacteria</taxon>
        <taxon>Halobacteriales</taxon>
        <taxon>Haloferacaceae</taxon>
    </lineage>
</organism>
<gene>
    <name evidence="3" type="ORF">SAMN04487948_1202</name>
</gene>
<dbReference type="PANTHER" id="PTHR37291">
    <property type="entry name" value="5-METHYLCYTOSINE-SPECIFIC RESTRICTION ENZYME B"/>
    <property type="match status" value="1"/>
</dbReference>
<dbReference type="GO" id="GO:0016887">
    <property type="term" value="F:ATP hydrolysis activity"/>
    <property type="evidence" value="ECO:0007669"/>
    <property type="project" value="InterPro"/>
</dbReference>
<dbReference type="InterPro" id="IPR052934">
    <property type="entry name" value="Methyl-DNA_Rec/Restrict_Enz"/>
</dbReference>
<evidence type="ECO:0000256" key="1">
    <source>
        <dbReference type="SAM" id="MobiDB-lite"/>
    </source>
</evidence>
<evidence type="ECO:0000313" key="3">
    <source>
        <dbReference type="EMBL" id="SEP19270.1"/>
    </source>
</evidence>
<name>A0A1H8VVE0_9EURY</name>
<dbReference type="Pfam" id="PF07728">
    <property type="entry name" value="AAA_5"/>
    <property type="match status" value="1"/>
</dbReference>
<dbReference type="SUPFAM" id="SSF52540">
    <property type="entry name" value="P-loop containing nucleoside triphosphate hydrolases"/>
    <property type="match status" value="1"/>
</dbReference>
<dbReference type="Gene3D" id="3.40.50.300">
    <property type="entry name" value="P-loop containing nucleotide triphosphate hydrolases"/>
    <property type="match status" value="1"/>
</dbReference>
<accession>A0A1H8VVE0</accession>
<keyword evidence="4" id="KW-1185">Reference proteome</keyword>
<dbReference type="PANTHER" id="PTHR37291:SF1">
    <property type="entry name" value="TYPE IV METHYL-DIRECTED RESTRICTION ENZYME ECOKMCRB SUBUNIT"/>
    <property type="match status" value="1"/>
</dbReference>
<protein>
    <submittedName>
        <fullName evidence="3">5-methylcytosine-specific restriction enzyme B</fullName>
    </submittedName>
</protein>
<feature type="domain" description="AAA+ ATPase" evidence="2">
    <location>
        <begin position="498"/>
        <end position="681"/>
    </location>
</feature>
<dbReference type="GO" id="GO:0005524">
    <property type="term" value="F:ATP binding"/>
    <property type="evidence" value="ECO:0007669"/>
    <property type="project" value="InterPro"/>
</dbReference>
<sequence>MLSSVPRELYKDRLSGDFGENVGVWGVTGGASNIWDGVSVGDYVLFYFGDNTYRYAAKVIGTERDRTLPAELWDDSTLEVSGEDVEKPFECLLYLSDLIEVDIDSYEIHDYADHSRKFPQNFIPLNDEGLDAIEDQYDSIESYLQTRRVNPTVWIEKTEQEGRPYKQPGGDFELGTAIISPSQNRAGHDSYSAMREAEVGDIVLHLLKDRGQIVGLSTVSSDVIRDFEHPTEHTWTDAQREASGYLRKLEGYEELADPIEIYDEVLDNPQHADRLQRVYDAHTGLFYNTNFEIAQGGYVTNAPDELLPIFAAESTDLPEKLQARGYTLATPAPVESYDKVSDAEADIAARLTALPDHDNWLAASLADAIVADWTEMLSGLGPGTELTLAEEVKAGQLLVVYRQYETRLQKQAAALGAGGLNKLDPAQTLFIVLFRQLQEQAGVTTNLNQVKFSVILGEKYTVRQPEPEREDPPTPDGETLAAEAPPDDAATIRRQLTKNGQLVFYGPPGTGKTYTARRFARWWLNDVSEAPHESQLRTVTFHPSFSYEDFIEGLSASETDSGTVSYDIDPGVFKQIAEDAREAYQEHDDGEAPPYVLIIDEINRGDLAQIFGETITALEMDKRLDAPNETPISLAHSSKPFTIPPNLYVIGTMNTADRSIALVDTALRRRFRFLSFPPNYEVPREQYGFASWDALERTVTNGSDRTRMLQAASLLAVKQLNEQILASPDLGRGKQIGHSYLLGLEDTQDIVDAWRYEILPLLEEYCFGQFDRIREELFAGTGDQLFEWETEQIRAFDARALAEALTALLDLDPPVVLTNGGTESSAPPRGTLEVLFEAGILTEGTELVLRDGGLPAATTPSYDSDDLFWRCRLTGSRTHSDSVQWCYDESRGPTSLTGLAKHIVQEATGESKPNINGVDYWGHPEYDSQSLYALAEAVKNGTLEH</sequence>
<feature type="region of interest" description="Disordered" evidence="1">
    <location>
        <begin position="462"/>
        <end position="486"/>
    </location>
</feature>
<dbReference type="InterPro" id="IPR003593">
    <property type="entry name" value="AAA+_ATPase"/>
</dbReference>
<dbReference type="EMBL" id="FODV01000020">
    <property type="protein sequence ID" value="SEP19270.1"/>
    <property type="molecule type" value="Genomic_DNA"/>
</dbReference>
<dbReference type="AlphaFoldDB" id="A0A1H8VVE0"/>